<protein>
    <recommendedName>
        <fullName evidence="4">Replication-associated protein</fullName>
    </recommendedName>
    <alternativeName>
        <fullName evidence="17">ATP-dependent helicase Rep</fullName>
    </alternativeName>
    <alternativeName>
        <fullName evidence="18">RepP</fullName>
    </alternativeName>
</protein>
<evidence type="ECO:0000256" key="17">
    <source>
        <dbReference type="ARBA" id="ARBA00030754"/>
    </source>
</evidence>
<keyword evidence="12" id="KW-0255">Endonuclease</keyword>
<evidence type="ECO:0000256" key="9">
    <source>
        <dbReference type="ARBA" id="ARBA00022722"/>
    </source>
</evidence>
<keyword evidence="13" id="KW-0378">Hydrolase</keyword>
<dbReference type="GO" id="GO:0016779">
    <property type="term" value="F:nucleotidyltransferase activity"/>
    <property type="evidence" value="ECO:0007669"/>
    <property type="project" value="UniProtKB-KW"/>
</dbReference>
<feature type="domain" description="CRESS-DNA virus Rep endonuclease" evidence="20">
    <location>
        <begin position="4"/>
        <end position="104"/>
    </location>
</feature>
<dbReference type="GO" id="GO:0000166">
    <property type="term" value="F:nucleotide binding"/>
    <property type="evidence" value="ECO:0007669"/>
    <property type="project" value="UniProtKB-KW"/>
</dbReference>
<dbReference type="GO" id="GO:0003724">
    <property type="term" value="F:RNA helicase activity"/>
    <property type="evidence" value="ECO:0007669"/>
    <property type="project" value="InterPro"/>
</dbReference>
<evidence type="ECO:0000256" key="5">
    <source>
        <dbReference type="ARBA" id="ARBA00022562"/>
    </source>
</evidence>
<dbReference type="SUPFAM" id="SSF52540">
    <property type="entry name" value="P-loop containing nucleoside triphosphate hydrolases"/>
    <property type="match status" value="1"/>
</dbReference>
<comment type="catalytic activity">
    <reaction evidence="19">
        <text>ATP + H2O = ADP + phosphate + H(+)</text>
        <dbReference type="Rhea" id="RHEA:13065"/>
        <dbReference type="ChEBI" id="CHEBI:15377"/>
        <dbReference type="ChEBI" id="CHEBI:15378"/>
        <dbReference type="ChEBI" id="CHEBI:30616"/>
        <dbReference type="ChEBI" id="CHEBI:43474"/>
        <dbReference type="ChEBI" id="CHEBI:456216"/>
    </reaction>
</comment>
<keyword evidence="14" id="KW-0190">Covalent protein-DNA linkage</keyword>
<keyword evidence="7" id="KW-0548">Nucleotidyltransferase</keyword>
<keyword evidence="16" id="KW-0511">Multifunctional enzyme</keyword>
<dbReference type="GO" id="GO:0003723">
    <property type="term" value="F:RNA binding"/>
    <property type="evidence" value="ECO:0007669"/>
    <property type="project" value="InterPro"/>
</dbReference>
<evidence type="ECO:0000256" key="19">
    <source>
        <dbReference type="ARBA" id="ARBA00049360"/>
    </source>
</evidence>
<dbReference type="GO" id="GO:0006260">
    <property type="term" value="P:DNA replication"/>
    <property type="evidence" value="ECO:0007669"/>
    <property type="project" value="UniProtKB-KW"/>
</dbReference>
<evidence type="ECO:0000256" key="14">
    <source>
        <dbReference type="ARBA" id="ARBA00023124"/>
    </source>
</evidence>
<dbReference type="Gene3D" id="3.40.50.300">
    <property type="entry name" value="P-loop containing nucleotide triphosphate hydrolases"/>
    <property type="match status" value="1"/>
</dbReference>
<dbReference type="EMBL" id="MZ556164">
    <property type="protein sequence ID" value="UBJ26260.1"/>
    <property type="molecule type" value="Genomic_DNA"/>
</dbReference>
<evidence type="ECO:0000256" key="7">
    <source>
        <dbReference type="ARBA" id="ARBA00022695"/>
    </source>
</evidence>
<keyword evidence="8" id="KW-0235">DNA replication</keyword>
<evidence type="ECO:0000256" key="1">
    <source>
        <dbReference type="ARBA" id="ARBA00001936"/>
    </source>
</evidence>
<dbReference type="Gene3D" id="3.40.1310.20">
    <property type="match status" value="1"/>
</dbReference>
<evidence type="ECO:0000256" key="3">
    <source>
        <dbReference type="ARBA" id="ARBA00008545"/>
    </source>
</evidence>
<keyword evidence="5" id="KW-1048">Host nucleus</keyword>
<reference evidence="21" key="1">
    <citation type="submission" date="2021-07" db="EMBL/GenBank/DDBJ databases">
        <title>Communication and adaptive evolution of viruses within giant pandas and their associated organisms in a local ecological environment.</title>
        <authorList>
            <person name="Zhao M."/>
            <person name="Liu S."/>
            <person name="Zhang W."/>
        </authorList>
    </citation>
    <scope>NUCLEOTIDE SEQUENCE</scope>
    <source>
        <strain evidence="21">Rpf284unssDNA01-12</strain>
    </source>
</reference>
<evidence type="ECO:0000256" key="15">
    <source>
        <dbReference type="ARBA" id="ARBA00023125"/>
    </source>
</evidence>
<comment type="similarity">
    <text evidence="3">Belongs to the nanoviruses/circoviruses replication-associated protein family.</text>
</comment>
<keyword evidence="11" id="KW-0547">Nucleotide-binding</keyword>
<evidence type="ECO:0000313" key="21">
    <source>
        <dbReference type="EMBL" id="UBJ26260.1"/>
    </source>
</evidence>
<evidence type="ECO:0000256" key="10">
    <source>
        <dbReference type="ARBA" id="ARBA00022723"/>
    </source>
</evidence>
<evidence type="ECO:0000256" key="6">
    <source>
        <dbReference type="ARBA" id="ARBA00022679"/>
    </source>
</evidence>
<dbReference type="GO" id="GO:0016787">
    <property type="term" value="F:hydrolase activity"/>
    <property type="evidence" value="ECO:0007669"/>
    <property type="project" value="UniProtKB-KW"/>
</dbReference>
<keyword evidence="9" id="KW-0540">Nuclease</keyword>
<comment type="cofactor">
    <cofactor evidence="1">
        <name>Mn(2+)</name>
        <dbReference type="ChEBI" id="CHEBI:29035"/>
    </cofactor>
</comment>
<dbReference type="GO" id="GO:0003677">
    <property type="term" value="F:DNA binding"/>
    <property type="evidence" value="ECO:0007669"/>
    <property type="project" value="UniProtKB-KW"/>
</dbReference>
<sequence>MATNREARHWCFTLNNPTMFPDEVEPLFDLPYTYLVFQLEAGEEETPHYQGYVCFEKKQRLSAIRHIFANVAHWEVCRGTPTQNRAYCTKAETRIGDFAEFGTLPGAAGSRQDLIALHAALQDGLTSAEYAQEYFSLFVRYPNLVTNYIGATVQARENDPVSSWLLIGPPGTGKSRLAHRLGNGLPGGVFRHSLRKWFDGYRGERVIVFDDFCGSSLPFSDFKRIIDRYAVRVELKGSSCEMAATHFIFTTNNQPETWWQQDVLGEHGLAAISRRIGLVVAFVAENQFRLYPTLSHYRLAQRPVPDGQIPIAQTPLQVLTYEEGEALPEAIWQAQVQ</sequence>
<dbReference type="Pfam" id="PF02407">
    <property type="entry name" value="Viral_Rep"/>
    <property type="match status" value="1"/>
</dbReference>
<dbReference type="Pfam" id="PF00910">
    <property type="entry name" value="RNA_helicase"/>
    <property type="match status" value="1"/>
</dbReference>
<name>A0A8K1HHR0_9VIRU</name>
<keyword evidence="10" id="KW-0479">Metal-binding</keyword>
<dbReference type="PROSITE" id="PS52020">
    <property type="entry name" value="CRESS_DNA_REP"/>
    <property type="match status" value="1"/>
</dbReference>
<proteinExistence type="inferred from homology"/>
<evidence type="ECO:0000256" key="12">
    <source>
        <dbReference type="ARBA" id="ARBA00022759"/>
    </source>
</evidence>
<dbReference type="InterPro" id="IPR049912">
    <property type="entry name" value="CRESS_DNA_REP"/>
</dbReference>
<evidence type="ECO:0000256" key="16">
    <source>
        <dbReference type="ARBA" id="ARBA00023268"/>
    </source>
</evidence>
<dbReference type="GO" id="GO:0004519">
    <property type="term" value="F:endonuclease activity"/>
    <property type="evidence" value="ECO:0007669"/>
    <property type="project" value="UniProtKB-KW"/>
</dbReference>
<evidence type="ECO:0000259" key="20">
    <source>
        <dbReference type="PROSITE" id="PS52020"/>
    </source>
</evidence>
<comment type="subcellular location">
    <subcellularLocation>
        <location evidence="2">Host nucleus</location>
    </subcellularLocation>
</comment>
<evidence type="ECO:0000256" key="2">
    <source>
        <dbReference type="ARBA" id="ARBA00004147"/>
    </source>
</evidence>
<evidence type="ECO:0000256" key="4">
    <source>
        <dbReference type="ARBA" id="ARBA00014531"/>
    </source>
</evidence>
<keyword evidence="6" id="KW-0808">Transferase</keyword>
<keyword evidence="15" id="KW-0238">DNA-binding</keyword>
<dbReference type="GO" id="GO:0042025">
    <property type="term" value="C:host cell nucleus"/>
    <property type="evidence" value="ECO:0007669"/>
    <property type="project" value="UniProtKB-SubCell"/>
</dbReference>
<dbReference type="InterPro" id="IPR027417">
    <property type="entry name" value="P-loop_NTPase"/>
</dbReference>
<evidence type="ECO:0000256" key="8">
    <source>
        <dbReference type="ARBA" id="ARBA00022705"/>
    </source>
</evidence>
<evidence type="ECO:0000256" key="18">
    <source>
        <dbReference type="ARBA" id="ARBA00032243"/>
    </source>
</evidence>
<accession>A0A8K1HHR0</accession>
<organism evidence="21">
    <name type="scientific">Red panda feces-associated circular DNA virus 2</name>
    <dbReference type="NCBI Taxonomy" id="2863973"/>
    <lineage>
        <taxon>Viruses</taxon>
        <taxon>Monodnaviria</taxon>
        <taxon>Shotokuvirae</taxon>
        <taxon>Cressdnaviricota</taxon>
    </lineage>
</organism>
<evidence type="ECO:0000256" key="11">
    <source>
        <dbReference type="ARBA" id="ARBA00022741"/>
    </source>
</evidence>
<dbReference type="InterPro" id="IPR000605">
    <property type="entry name" value="Helicase_SF3_ssDNA/RNA_vir"/>
</dbReference>
<evidence type="ECO:0000256" key="13">
    <source>
        <dbReference type="ARBA" id="ARBA00022801"/>
    </source>
</evidence>
<dbReference type="GO" id="GO:0046872">
    <property type="term" value="F:metal ion binding"/>
    <property type="evidence" value="ECO:0007669"/>
    <property type="project" value="UniProtKB-KW"/>
</dbReference>